<organism evidence="1 2">
    <name type="scientific">Macrosiphum euphorbiae</name>
    <name type="common">potato aphid</name>
    <dbReference type="NCBI Taxonomy" id="13131"/>
    <lineage>
        <taxon>Eukaryota</taxon>
        <taxon>Metazoa</taxon>
        <taxon>Ecdysozoa</taxon>
        <taxon>Arthropoda</taxon>
        <taxon>Hexapoda</taxon>
        <taxon>Insecta</taxon>
        <taxon>Pterygota</taxon>
        <taxon>Neoptera</taxon>
        <taxon>Paraneoptera</taxon>
        <taxon>Hemiptera</taxon>
        <taxon>Sternorrhyncha</taxon>
        <taxon>Aphidomorpha</taxon>
        <taxon>Aphidoidea</taxon>
        <taxon>Aphididae</taxon>
        <taxon>Macrosiphini</taxon>
        <taxon>Macrosiphum</taxon>
    </lineage>
</organism>
<dbReference type="EMBL" id="CARXXK010000001">
    <property type="protein sequence ID" value="CAI6350411.1"/>
    <property type="molecule type" value="Genomic_DNA"/>
</dbReference>
<reference evidence="1 2" key="1">
    <citation type="submission" date="2023-01" db="EMBL/GenBank/DDBJ databases">
        <authorList>
            <person name="Whitehead M."/>
        </authorList>
    </citation>
    <scope>NUCLEOTIDE SEQUENCE [LARGE SCALE GENOMIC DNA]</scope>
</reference>
<comment type="caution">
    <text evidence="1">The sequence shown here is derived from an EMBL/GenBank/DDBJ whole genome shotgun (WGS) entry which is preliminary data.</text>
</comment>
<protein>
    <submittedName>
        <fullName evidence="1">Uncharacterized protein</fullName>
    </submittedName>
</protein>
<gene>
    <name evidence="1" type="ORF">MEUPH1_LOCUS6877</name>
</gene>
<evidence type="ECO:0000313" key="2">
    <source>
        <dbReference type="Proteomes" id="UP001160148"/>
    </source>
</evidence>
<dbReference type="Proteomes" id="UP001160148">
    <property type="component" value="Unassembled WGS sequence"/>
</dbReference>
<proteinExistence type="predicted"/>
<sequence length="187" mass="19832">MANNETYTADDQFDCHLTPVRVPLLDSPAGDIGFAPEEAAESMTVVSTALAKTDGDGLEPAVTEQFDCHLTPVRVPLLDSPVDDIGFISEEAAESMTVVSTALAKTDGDGLEPAVTEQFDCHLTPVRVPLLDSPAGDIGFAPEEAAESMTVVSTALAKTDGEGLEPAVGDLQSHLNWLTEYHFTRET</sequence>
<evidence type="ECO:0000313" key="1">
    <source>
        <dbReference type="EMBL" id="CAI6350411.1"/>
    </source>
</evidence>
<keyword evidence="2" id="KW-1185">Reference proteome</keyword>
<name>A0AAV0W3N6_9HEMI</name>
<dbReference type="AlphaFoldDB" id="A0AAV0W3N6"/>
<accession>A0AAV0W3N6</accession>